<reference evidence="2 3" key="1">
    <citation type="journal article" date="2019" name="Environ. Microbiol.">
        <title>At the nexus of three kingdoms: the genome of the mycorrhizal fungus Gigaspora margarita provides insights into plant, endobacterial and fungal interactions.</title>
        <authorList>
            <person name="Venice F."/>
            <person name="Ghignone S."/>
            <person name="Salvioli di Fossalunga A."/>
            <person name="Amselem J."/>
            <person name="Novero M."/>
            <person name="Xianan X."/>
            <person name="Sedzielewska Toro K."/>
            <person name="Morin E."/>
            <person name="Lipzen A."/>
            <person name="Grigoriev I.V."/>
            <person name="Henrissat B."/>
            <person name="Martin F.M."/>
            <person name="Bonfante P."/>
        </authorList>
    </citation>
    <scope>NUCLEOTIDE SEQUENCE [LARGE SCALE GENOMIC DNA]</scope>
    <source>
        <strain evidence="2 3">BEG34</strain>
    </source>
</reference>
<dbReference type="AlphaFoldDB" id="A0A8H4ALI0"/>
<sequence>MSTRPRAETSATTAQRNALQQRRLDNYDDLINFEPHEYDNGYTSSTYQEDTGRSFTPIPVRYEIRLDEGEEDDDRIVIMDPDDAPILPLHDVVTNNRYGNVDYQNEYEERYLQQRADRTYAYGYQRPQINDPIIDLLEPGTQPENNRFLQTPQVRFDNPSPTPPKASSNTGKNTTTS</sequence>
<gene>
    <name evidence="2" type="ORF">F8M41_018408</name>
</gene>
<feature type="region of interest" description="Disordered" evidence="1">
    <location>
        <begin position="138"/>
        <end position="177"/>
    </location>
</feature>
<accession>A0A8H4ALI0</accession>
<feature type="compositionally biased region" description="Polar residues" evidence="1">
    <location>
        <begin position="165"/>
        <end position="177"/>
    </location>
</feature>
<keyword evidence="3" id="KW-1185">Reference proteome</keyword>
<dbReference type="EMBL" id="WTPW01000446">
    <property type="protein sequence ID" value="KAF0510826.1"/>
    <property type="molecule type" value="Genomic_DNA"/>
</dbReference>
<dbReference type="Proteomes" id="UP000439903">
    <property type="component" value="Unassembled WGS sequence"/>
</dbReference>
<feature type="compositionally biased region" description="Polar residues" evidence="1">
    <location>
        <begin position="1"/>
        <end position="20"/>
    </location>
</feature>
<protein>
    <submittedName>
        <fullName evidence="2">Uncharacterized protein</fullName>
    </submittedName>
</protein>
<evidence type="ECO:0000256" key="1">
    <source>
        <dbReference type="SAM" id="MobiDB-lite"/>
    </source>
</evidence>
<proteinExistence type="predicted"/>
<comment type="caution">
    <text evidence="2">The sequence shown here is derived from an EMBL/GenBank/DDBJ whole genome shotgun (WGS) entry which is preliminary data.</text>
</comment>
<name>A0A8H4ALI0_GIGMA</name>
<feature type="region of interest" description="Disordered" evidence="1">
    <location>
        <begin position="1"/>
        <end position="23"/>
    </location>
</feature>
<feature type="compositionally biased region" description="Polar residues" evidence="1">
    <location>
        <begin position="142"/>
        <end position="153"/>
    </location>
</feature>
<evidence type="ECO:0000313" key="2">
    <source>
        <dbReference type="EMBL" id="KAF0510826.1"/>
    </source>
</evidence>
<organism evidence="2 3">
    <name type="scientific">Gigaspora margarita</name>
    <dbReference type="NCBI Taxonomy" id="4874"/>
    <lineage>
        <taxon>Eukaryota</taxon>
        <taxon>Fungi</taxon>
        <taxon>Fungi incertae sedis</taxon>
        <taxon>Mucoromycota</taxon>
        <taxon>Glomeromycotina</taxon>
        <taxon>Glomeromycetes</taxon>
        <taxon>Diversisporales</taxon>
        <taxon>Gigasporaceae</taxon>
        <taxon>Gigaspora</taxon>
    </lineage>
</organism>
<evidence type="ECO:0000313" key="3">
    <source>
        <dbReference type="Proteomes" id="UP000439903"/>
    </source>
</evidence>